<gene>
    <name evidence="3" type="ORF">GCM10009863_27980</name>
</gene>
<reference evidence="4" key="1">
    <citation type="journal article" date="2019" name="Int. J. Syst. Evol. Microbiol.">
        <title>The Global Catalogue of Microorganisms (GCM) 10K type strain sequencing project: providing services to taxonomists for standard genome sequencing and annotation.</title>
        <authorList>
            <consortium name="The Broad Institute Genomics Platform"/>
            <consortium name="The Broad Institute Genome Sequencing Center for Infectious Disease"/>
            <person name="Wu L."/>
            <person name="Ma J."/>
        </authorList>
    </citation>
    <scope>NUCLEOTIDE SEQUENCE [LARGE SCALE GENOMIC DNA]</scope>
    <source>
        <strain evidence="4">JCM 16373</strain>
    </source>
</reference>
<protein>
    <submittedName>
        <fullName evidence="3">Uncharacterized protein</fullName>
    </submittedName>
</protein>
<sequence>MPVVVLPLCVAAQPGRTTVKLLFNAVIGVMGAADPQGQTEREAGRERERARGRDGARSGRRTGAGTGTGTRTGVDTGTGMGRGGDGDAGAGTAGGDSETTGAGEEPETRGRLTRVPGTMFASAAALLLGGLAAGCVPALSTVLGRAMDAFTDHTGYATVVLHGASPARLASPPPHWTATGVLLGLLSSVLALTAAAAALRATPRAVRPHWSLPLRRLHSGHVGDYVACALLGITLLGALLW</sequence>
<feature type="transmembrane region" description="Helical" evidence="2">
    <location>
        <begin position="222"/>
        <end position="240"/>
    </location>
</feature>
<keyword evidence="2" id="KW-1133">Transmembrane helix</keyword>
<feature type="compositionally biased region" description="Gly residues" evidence="1">
    <location>
        <begin position="62"/>
        <end position="94"/>
    </location>
</feature>
<feature type="region of interest" description="Disordered" evidence="1">
    <location>
        <begin position="34"/>
        <end position="111"/>
    </location>
</feature>
<name>A0ABP6CEH4_9ACTN</name>
<dbReference type="RefSeq" id="WP_344565770.1">
    <property type="nucleotide sequence ID" value="NZ_BAAARJ010000008.1"/>
</dbReference>
<keyword evidence="2" id="KW-0472">Membrane</keyword>
<keyword evidence="2" id="KW-0812">Transmembrane</keyword>
<evidence type="ECO:0000256" key="2">
    <source>
        <dbReference type="SAM" id="Phobius"/>
    </source>
</evidence>
<accession>A0ABP6CEH4</accession>
<feature type="transmembrane region" description="Helical" evidence="2">
    <location>
        <begin position="119"/>
        <end position="139"/>
    </location>
</feature>
<evidence type="ECO:0000256" key="1">
    <source>
        <dbReference type="SAM" id="MobiDB-lite"/>
    </source>
</evidence>
<feature type="compositionally biased region" description="Basic and acidic residues" evidence="1">
    <location>
        <begin position="39"/>
        <end position="57"/>
    </location>
</feature>
<dbReference type="EMBL" id="BAAARJ010000008">
    <property type="protein sequence ID" value="GAA2612662.1"/>
    <property type="molecule type" value="Genomic_DNA"/>
</dbReference>
<evidence type="ECO:0000313" key="3">
    <source>
        <dbReference type="EMBL" id="GAA2612662.1"/>
    </source>
</evidence>
<organism evidence="3 4">
    <name type="scientific">Streptomyces axinellae</name>
    <dbReference type="NCBI Taxonomy" id="552788"/>
    <lineage>
        <taxon>Bacteria</taxon>
        <taxon>Bacillati</taxon>
        <taxon>Actinomycetota</taxon>
        <taxon>Actinomycetes</taxon>
        <taxon>Kitasatosporales</taxon>
        <taxon>Streptomycetaceae</taxon>
        <taxon>Streptomyces</taxon>
    </lineage>
</organism>
<proteinExistence type="predicted"/>
<feature type="transmembrane region" description="Helical" evidence="2">
    <location>
        <begin position="176"/>
        <end position="201"/>
    </location>
</feature>
<dbReference type="Proteomes" id="UP001501447">
    <property type="component" value="Unassembled WGS sequence"/>
</dbReference>
<keyword evidence="4" id="KW-1185">Reference proteome</keyword>
<evidence type="ECO:0000313" key="4">
    <source>
        <dbReference type="Proteomes" id="UP001501447"/>
    </source>
</evidence>
<comment type="caution">
    <text evidence="3">The sequence shown here is derived from an EMBL/GenBank/DDBJ whole genome shotgun (WGS) entry which is preliminary data.</text>
</comment>